<organism evidence="3 4">
    <name type="scientific">Leucocoprinus leucothites</name>
    <dbReference type="NCBI Taxonomy" id="201217"/>
    <lineage>
        <taxon>Eukaryota</taxon>
        <taxon>Fungi</taxon>
        <taxon>Dikarya</taxon>
        <taxon>Basidiomycota</taxon>
        <taxon>Agaricomycotina</taxon>
        <taxon>Agaricomycetes</taxon>
        <taxon>Agaricomycetidae</taxon>
        <taxon>Agaricales</taxon>
        <taxon>Agaricineae</taxon>
        <taxon>Agaricaceae</taxon>
        <taxon>Leucocoprinus</taxon>
    </lineage>
</organism>
<keyword evidence="1" id="KW-0812">Transmembrane</keyword>
<feature type="transmembrane region" description="Helical" evidence="1">
    <location>
        <begin position="26"/>
        <end position="49"/>
    </location>
</feature>
<dbReference type="Pfam" id="PF20152">
    <property type="entry name" value="DUF6534"/>
    <property type="match status" value="1"/>
</dbReference>
<dbReference type="OrthoDB" id="3270417at2759"/>
<evidence type="ECO:0000313" key="4">
    <source>
        <dbReference type="Proteomes" id="UP000559027"/>
    </source>
</evidence>
<feature type="domain" description="DUF6534" evidence="2">
    <location>
        <begin position="37"/>
        <end position="128"/>
    </location>
</feature>
<evidence type="ECO:0000313" key="3">
    <source>
        <dbReference type="EMBL" id="KAF5350655.1"/>
    </source>
</evidence>
<evidence type="ECO:0000256" key="1">
    <source>
        <dbReference type="SAM" id="Phobius"/>
    </source>
</evidence>
<dbReference type="Proteomes" id="UP000559027">
    <property type="component" value="Unassembled WGS sequence"/>
</dbReference>
<proteinExistence type="predicted"/>
<dbReference type="InterPro" id="IPR045339">
    <property type="entry name" value="DUF6534"/>
</dbReference>
<keyword evidence="4" id="KW-1185">Reference proteome</keyword>
<name>A0A8H5CZA8_9AGAR</name>
<evidence type="ECO:0000259" key="2">
    <source>
        <dbReference type="Pfam" id="PF20152"/>
    </source>
</evidence>
<comment type="caution">
    <text evidence="3">The sequence shown here is derived from an EMBL/GenBank/DDBJ whole genome shotgun (WGS) entry which is preliminary data.</text>
</comment>
<accession>A0A8H5CZA8</accession>
<dbReference type="AlphaFoldDB" id="A0A8H5CZA8"/>
<sequence>MKATLIVFVQSQKVPKIPRLGRDLQWLIYFGYSAIASIDLSIAAMMCFILYKNRLEIGINHISQHGNRLLLNLITYALATGLITAWALGFYGPAKTRKAEFYIQVFRNPGPCVLYANSMLAMLNVRRRLKSGLVTDSLYLGNITNDIMFKGASLPLPGMSTQRRQDSISSGVAGPRQLPVIRTLQGASPIDPEKGVVEDEIEMRPSAKGSQWSAQSWYSLHYGGHTD</sequence>
<gene>
    <name evidence="3" type="ORF">D9756_008718</name>
</gene>
<keyword evidence="1" id="KW-0472">Membrane</keyword>
<reference evidence="3 4" key="1">
    <citation type="journal article" date="2020" name="ISME J.">
        <title>Uncovering the hidden diversity of litter-decomposition mechanisms in mushroom-forming fungi.</title>
        <authorList>
            <person name="Floudas D."/>
            <person name="Bentzer J."/>
            <person name="Ahren D."/>
            <person name="Johansson T."/>
            <person name="Persson P."/>
            <person name="Tunlid A."/>
        </authorList>
    </citation>
    <scope>NUCLEOTIDE SEQUENCE [LARGE SCALE GENOMIC DNA]</scope>
    <source>
        <strain evidence="3 4">CBS 146.42</strain>
    </source>
</reference>
<dbReference type="EMBL" id="JAACJO010000014">
    <property type="protein sequence ID" value="KAF5350655.1"/>
    <property type="molecule type" value="Genomic_DNA"/>
</dbReference>
<protein>
    <recommendedName>
        <fullName evidence="2">DUF6534 domain-containing protein</fullName>
    </recommendedName>
</protein>
<feature type="transmembrane region" description="Helical" evidence="1">
    <location>
        <begin position="69"/>
        <end position="89"/>
    </location>
</feature>
<keyword evidence="1" id="KW-1133">Transmembrane helix</keyword>